<dbReference type="InterPro" id="IPR049625">
    <property type="entry name" value="Glyco_transf_61_cat"/>
</dbReference>
<dbReference type="AlphaFoldDB" id="A2DVA9"/>
<evidence type="ECO:0000256" key="5">
    <source>
        <dbReference type="ARBA" id="ARBA00022989"/>
    </source>
</evidence>
<feature type="domain" description="Glycosyltransferase 61 catalytic" evidence="8">
    <location>
        <begin position="154"/>
        <end position="329"/>
    </location>
</feature>
<dbReference type="VEuPathDB" id="TrichDB:TVAGG3_0632060"/>
<keyword evidence="5" id="KW-1133">Transmembrane helix</keyword>
<keyword evidence="10" id="KW-1185">Reference proteome</keyword>
<evidence type="ECO:0000256" key="1">
    <source>
        <dbReference type="ARBA" id="ARBA00004167"/>
    </source>
</evidence>
<keyword evidence="6" id="KW-0472">Membrane</keyword>
<evidence type="ECO:0000256" key="2">
    <source>
        <dbReference type="ARBA" id="ARBA00022676"/>
    </source>
</evidence>
<keyword evidence="2" id="KW-0328">Glycosyltransferase</keyword>
<protein>
    <recommendedName>
        <fullName evidence="8">Glycosyltransferase 61 catalytic domain-containing protein</fullName>
    </recommendedName>
</protein>
<proteinExistence type="predicted"/>
<accession>A2DVA9</accession>
<evidence type="ECO:0000256" key="3">
    <source>
        <dbReference type="ARBA" id="ARBA00022679"/>
    </source>
</evidence>
<evidence type="ECO:0000256" key="6">
    <source>
        <dbReference type="ARBA" id="ARBA00023136"/>
    </source>
</evidence>
<keyword evidence="7" id="KW-0325">Glycoprotein</keyword>
<evidence type="ECO:0000259" key="8">
    <source>
        <dbReference type="Pfam" id="PF04577"/>
    </source>
</evidence>
<dbReference type="EMBL" id="DS113252">
    <property type="protein sequence ID" value="EAY15705.1"/>
    <property type="molecule type" value="Genomic_DNA"/>
</dbReference>
<evidence type="ECO:0000313" key="10">
    <source>
        <dbReference type="Proteomes" id="UP000001542"/>
    </source>
</evidence>
<keyword evidence="4" id="KW-0812">Transmembrane</keyword>
<comment type="subcellular location">
    <subcellularLocation>
        <location evidence="1">Membrane</location>
        <topology evidence="1">Single-pass membrane protein</topology>
    </subcellularLocation>
</comment>
<name>A2DVA9_TRIV3</name>
<dbReference type="InterPro" id="IPR007657">
    <property type="entry name" value="Glycosyltransferase_61"/>
</dbReference>
<evidence type="ECO:0000256" key="4">
    <source>
        <dbReference type="ARBA" id="ARBA00022692"/>
    </source>
</evidence>
<reference evidence="9" key="2">
    <citation type="journal article" date="2007" name="Science">
        <title>Draft genome sequence of the sexually transmitted pathogen Trichomonas vaginalis.</title>
        <authorList>
            <person name="Carlton J.M."/>
            <person name="Hirt R.P."/>
            <person name="Silva J.C."/>
            <person name="Delcher A.L."/>
            <person name="Schatz M."/>
            <person name="Zhao Q."/>
            <person name="Wortman J.R."/>
            <person name="Bidwell S.L."/>
            <person name="Alsmark U.C.M."/>
            <person name="Besteiro S."/>
            <person name="Sicheritz-Ponten T."/>
            <person name="Noel C.J."/>
            <person name="Dacks J.B."/>
            <person name="Foster P.G."/>
            <person name="Simillion C."/>
            <person name="Van de Peer Y."/>
            <person name="Miranda-Saavedra D."/>
            <person name="Barton G.J."/>
            <person name="Westrop G.D."/>
            <person name="Mueller S."/>
            <person name="Dessi D."/>
            <person name="Fiori P.L."/>
            <person name="Ren Q."/>
            <person name="Paulsen I."/>
            <person name="Zhang H."/>
            <person name="Bastida-Corcuera F.D."/>
            <person name="Simoes-Barbosa A."/>
            <person name="Brown M.T."/>
            <person name="Hayes R.D."/>
            <person name="Mukherjee M."/>
            <person name="Okumura C.Y."/>
            <person name="Schneider R."/>
            <person name="Smith A.J."/>
            <person name="Vanacova S."/>
            <person name="Villalvazo M."/>
            <person name="Haas B.J."/>
            <person name="Pertea M."/>
            <person name="Feldblyum T.V."/>
            <person name="Utterback T.R."/>
            <person name="Shu C.L."/>
            <person name="Osoegawa K."/>
            <person name="de Jong P.J."/>
            <person name="Hrdy I."/>
            <person name="Horvathova L."/>
            <person name="Zubacova Z."/>
            <person name="Dolezal P."/>
            <person name="Malik S.B."/>
            <person name="Logsdon J.M. Jr."/>
            <person name="Henze K."/>
            <person name="Gupta A."/>
            <person name="Wang C.C."/>
            <person name="Dunne R.L."/>
            <person name="Upcroft J.A."/>
            <person name="Upcroft P."/>
            <person name="White O."/>
            <person name="Salzberg S.L."/>
            <person name="Tang P."/>
            <person name="Chiu C.-H."/>
            <person name="Lee Y.-S."/>
            <person name="Embley T.M."/>
            <person name="Coombs G.H."/>
            <person name="Mottram J.C."/>
            <person name="Tachezy J."/>
            <person name="Fraser-Liggett C.M."/>
            <person name="Johnson P.J."/>
        </authorList>
    </citation>
    <scope>NUCLEOTIDE SEQUENCE [LARGE SCALE GENOMIC DNA]</scope>
    <source>
        <strain evidence="9">G3</strain>
    </source>
</reference>
<dbReference type="PANTHER" id="PTHR20961:SF38">
    <property type="entry name" value="PROTEIN O-LINKED-MANNOSE BETA-1,4-N-ACETYLGLUCOSAMINYLTRANSFERASE 2"/>
    <property type="match status" value="1"/>
</dbReference>
<sequence length="444" mass="52321">MKFKSKILGDSCLSFIFVIISCLLFQKKEETPYMKVSIWQNFYYPNPKPNSSLPFYQIPSNMLIRYTRKIPYWMLNYALLSSDRVNDLKTEYCFVTRSLVYVGIYDNVYSSYDPMTNQFGFSMRPPYSYAKPSTREVIGTYDIGVWVHDFYHQWGHLIVDYLSSLMYLPQEVFDQGFAIHGPWAGGHCVRDWLKLLNISAIVFDGYTNKQCFFRHLYVVNEMSDAHRAMTGGLQMIRQRLIDNQKFDQIPMTKFIVLNREDMRFLSNYDELVDTLNKEVPIDEGQKWEKFDNKGELLHIMKVWASIKVLVTVGGSQLFNSVFMHRNAGILNIFPDNLFIEQLQLAIISEFFMAGVFFKDFDHNGRTGYKVDIPRVIRHTKQVVYAVQNKKWGNTDNLHQFFNVWHQEQCPKNLVDHIYVDYFIDEELKYEYRNLGFKVANITGS</sequence>
<dbReference type="PANTHER" id="PTHR20961">
    <property type="entry name" value="GLYCOSYLTRANSFERASE"/>
    <property type="match status" value="1"/>
</dbReference>
<dbReference type="RefSeq" id="XP_001327928.1">
    <property type="nucleotide sequence ID" value="XM_001327893.1"/>
</dbReference>
<organism evidence="9 10">
    <name type="scientific">Trichomonas vaginalis (strain ATCC PRA-98 / G3)</name>
    <dbReference type="NCBI Taxonomy" id="412133"/>
    <lineage>
        <taxon>Eukaryota</taxon>
        <taxon>Metamonada</taxon>
        <taxon>Parabasalia</taxon>
        <taxon>Trichomonadida</taxon>
        <taxon>Trichomonadidae</taxon>
        <taxon>Trichomonas</taxon>
    </lineage>
</organism>
<dbReference type="GO" id="GO:0016020">
    <property type="term" value="C:membrane"/>
    <property type="evidence" value="ECO:0007669"/>
    <property type="project" value="UniProtKB-SubCell"/>
</dbReference>
<dbReference type="VEuPathDB" id="TrichDB:TVAG_406190"/>
<keyword evidence="3" id="KW-0808">Transferase</keyword>
<dbReference type="KEGG" id="tva:4773712"/>
<dbReference type="Proteomes" id="UP000001542">
    <property type="component" value="Unassembled WGS sequence"/>
</dbReference>
<dbReference type="PROSITE" id="PS51257">
    <property type="entry name" value="PROKAR_LIPOPROTEIN"/>
    <property type="match status" value="1"/>
</dbReference>
<evidence type="ECO:0000256" key="7">
    <source>
        <dbReference type="ARBA" id="ARBA00023180"/>
    </source>
</evidence>
<reference evidence="9" key="1">
    <citation type="submission" date="2006-10" db="EMBL/GenBank/DDBJ databases">
        <authorList>
            <person name="Amadeo P."/>
            <person name="Zhao Q."/>
            <person name="Wortman J."/>
            <person name="Fraser-Liggett C."/>
            <person name="Carlton J."/>
        </authorList>
    </citation>
    <scope>NUCLEOTIDE SEQUENCE</scope>
    <source>
        <strain evidence="9">G3</strain>
    </source>
</reference>
<gene>
    <name evidence="9" type="ORF">TVAG_406190</name>
</gene>
<dbReference type="InParanoid" id="A2DVA9"/>
<evidence type="ECO:0000313" key="9">
    <source>
        <dbReference type="EMBL" id="EAY15705.1"/>
    </source>
</evidence>
<dbReference type="GO" id="GO:0016757">
    <property type="term" value="F:glycosyltransferase activity"/>
    <property type="evidence" value="ECO:0000318"/>
    <property type="project" value="GO_Central"/>
</dbReference>
<dbReference type="Pfam" id="PF04577">
    <property type="entry name" value="Glyco_transf_61"/>
    <property type="match status" value="1"/>
</dbReference>